<proteinExistence type="predicted"/>
<dbReference type="EMBL" id="PQFF01000281">
    <property type="protein sequence ID" value="RHZ66458.1"/>
    <property type="molecule type" value="Genomic_DNA"/>
</dbReference>
<dbReference type="STRING" id="1348612.A0A397HWS4"/>
<comment type="caution">
    <text evidence="1">The sequence shown here is derived from an EMBL/GenBank/DDBJ whole genome shotgun (WGS) entry which is preliminary data.</text>
</comment>
<dbReference type="Proteomes" id="UP000266861">
    <property type="component" value="Unassembled WGS sequence"/>
</dbReference>
<protein>
    <submittedName>
        <fullName evidence="1">Uncharacterized protein</fullName>
    </submittedName>
</protein>
<sequence>MQRIKVKFYFWQDYDTQNWSYTSLMGNDKEAVLHDFDFGVIFNNDRAILINDLWREFYKLYIMMKKSETDSTFFASQAKKWLDLFLTPFQGELNTISFKKGLYRPKDITPYIHVLINHVSEFIEKHKQFGLSAFSCAAVEKKNHEQVSTFFRKTMKDGGNGIERKSAIFEILYYENKSMYFFEKSTINSITKP</sequence>
<accession>A0A397HWS4</accession>
<dbReference type="OrthoDB" id="2359399at2759"/>
<name>A0A397HWS4_9GLOM</name>
<evidence type="ECO:0000313" key="1">
    <source>
        <dbReference type="EMBL" id="RHZ66458.1"/>
    </source>
</evidence>
<gene>
    <name evidence="1" type="ORF">Glove_307g42</name>
</gene>
<dbReference type="AlphaFoldDB" id="A0A397HWS4"/>
<keyword evidence="2" id="KW-1185">Reference proteome</keyword>
<evidence type="ECO:0000313" key="2">
    <source>
        <dbReference type="Proteomes" id="UP000266861"/>
    </source>
</evidence>
<organism evidence="1 2">
    <name type="scientific">Diversispora epigaea</name>
    <dbReference type="NCBI Taxonomy" id="1348612"/>
    <lineage>
        <taxon>Eukaryota</taxon>
        <taxon>Fungi</taxon>
        <taxon>Fungi incertae sedis</taxon>
        <taxon>Mucoromycota</taxon>
        <taxon>Glomeromycotina</taxon>
        <taxon>Glomeromycetes</taxon>
        <taxon>Diversisporales</taxon>
        <taxon>Diversisporaceae</taxon>
        <taxon>Diversispora</taxon>
    </lineage>
</organism>
<reference evidence="1 2" key="1">
    <citation type="submission" date="2018-08" db="EMBL/GenBank/DDBJ databases">
        <title>Genome and evolution of the arbuscular mycorrhizal fungus Diversispora epigaea (formerly Glomus versiforme) and its bacterial endosymbionts.</title>
        <authorList>
            <person name="Sun X."/>
            <person name="Fei Z."/>
            <person name="Harrison M."/>
        </authorList>
    </citation>
    <scope>NUCLEOTIDE SEQUENCE [LARGE SCALE GENOMIC DNA]</scope>
    <source>
        <strain evidence="1 2">IT104</strain>
    </source>
</reference>